<protein>
    <submittedName>
        <fullName evidence="1">Uncharacterized protein</fullName>
    </submittedName>
</protein>
<reference evidence="1 2" key="1">
    <citation type="journal article" date="2024" name="Plant J.">
        <title>Genome sequences and population genomics reveal climatic adaptation and genomic divergence between two closely related sweetgum species.</title>
        <authorList>
            <person name="Xu W.Q."/>
            <person name="Ren C.Q."/>
            <person name="Zhang X.Y."/>
            <person name="Comes H.P."/>
            <person name="Liu X.H."/>
            <person name="Li Y.G."/>
            <person name="Kettle C.J."/>
            <person name="Jalonen R."/>
            <person name="Gaisberger H."/>
            <person name="Ma Y.Z."/>
            <person name="Qiu Y.X."/>
        </authorList>
    </citation>
    <scope>NUCLEOTIDE SEQUENCE [LARGE SCALE GENOMIC DNA]</scope>
    <source>
        <strain evidence="1">Hangzhou</strain>
    </source>
</reference>
<dbReference type="EMBL" id="JBBPBK010000001">
    <property type="protein sequence ID" value="KAK9292007.1"/>
    <property type="molecule type" value="Genomic_DNA"/>
</dbReference>
<evidence type="ECO:0000313" key="2">
    <source>
        <dbReference type="Proteomes" id="UP001415857"/>
    </source>
</evidence>
<dbReference type="PANTHER" id="PTHR31953">
    <property type="entry name" value="BETA-FRUCTOFURANOSIDASE, INSOLUBLE ISOENZYME CWINV1-RELATED"/>
    <property type="match status" value="1"/>
</dbReference>
<evidence type="ECO:0000313" key="1">
    <source>
        <dbReference type="EMBL" id="KAK9292007.1"/>
    </source>
</evidence>
<proteinExistence type="predicted"/>
<gene>
    <name evidence="1" type="ORF">L1049_019960</name>
</gene>
<keyword evidence="2" id="KW-1185">Reference proteome</keyword>
<accession>A0AAP0SC34</accession>
<dbReference type="AlphaFoldDB" id="A0AAP0SC34"/>
<comment type="caution">
    <text evidence="1">The sequence shown here is derived from an EMBL/GenBank/DDBJ whole genome shotgun (WGS) entry which is preliminary data.</text>
</comment>
<dbReference type="Proteomes" id="UP001415857">
    <property type="component" value="Unassembled WGS sequence"/>
</dbReference>
<name>A0AAP0SC34_LIQFO</name>
<sequence>MGNPIIASDQLKSIPRVVVFDQKTKTSILQWPVEEVESLRLTSTEFEGVELTAGSIVPLEIGTATDQLDITGEFEIDKEALAETVDNDATDDCSGGAVERGSFGPFGLLIELSLTKHFSS</sequence>
<organism evidence="1 2">
    <name type="scientific">Liquidambar formosana</name>
    <name type="common">Formosan gum</name>
    <dbReference type="NCBI Taxonomy" id="63359"/>
    <lineage>
        <taxon>Eukaryota</taxon>
        <taxon>Viridiplantae</taxon>
        <taxon>Streptophyta</taxon>
        <taxon>Embryophyta</taxon>
        <taxon>Tracheophyta</taxon>
        <taxon>Spermatophyta</taxon>
        <taxon>Magnoliopsida</taxon>
        <taxon>eudicotyledons</taxon>
        <taxon>Gunneridae</taxon>
        <taxon>Pentapetalae</taxon>
        <taxon>Saxifragales</taxon>
        <taxon>Altingiaceae</taxon>
        <taxon>Liquidambar</taxon>
    </lineage>
</organism>
<dbReference type="InterPro" id="IPR050551">
    <property type="entry name" value="Fructan_Metab_Enzymes"/>
</dbReference>
<dbReference type="Gene3D" id="2.60.120.560">
    <property type="entry name" value="Exo-inulinase, domain 1"/>
    <property type="match status" value="1"/>
</dbReference>